<dbReference type="Pfam" id="PF13193">
    <property type="entry name" value="AMP-binding_C"/>
    <property type="match status" value="1"/>
</dbReference>
<dbReference type="InterPro" id="IPR000873">
    <property type="entry name" value="AMP-dep_synth/lig_dom"/>
</dbReference>
<dbReference type="FunFam" id="3.40.50.980:FF:000001">
    <property type="entry name" value="Non-ribosomal peptide synthetase"/>
    <property type="match status" value="1"/>
</dbReference>
<dbReference type="Gene3D" id="3.30.300.30">
    <property type="match status" value="1"/>
</dbReference>
<dbReference type="Gene3D" id="1.10.1200.10">
    <property type="entry name" value="ACP-like"/>
    <property type="match status" value="1"/>
</dbReference>
<comment type="similarity">
    <text evidence="2">Belongs to the ATP-dependent AMP-binding enzyme family.</text>
</comment>
<dbReference type="Pfam" id="PF00668">
    <property type="entry name" value="Condensation"/>
    <property type="match status" value="2"/>
</dbReference>
<dbReference type="SUPFAM" id="SSF47336">
    <property type="entry name" value="ACP-like"/>
    <property type="match status" value="1"/>
</dbReference>
<dbReference type="PANTHER" id="PTHR45527:SF1">
    <property type="entry name" value="FATTY ACID SYNTHASE"/>
    <property type="match status" value="1"/>
</dbReference>
<dbReference type="GO" id="GO:0043041">
    <property type="term" value="P:amino acid activation for nonribosomal peptide biosynthetic process"/>
    <property type="evidence" value="ECO:0007669"/>
    <property type="project" value="TreeGrafter"/>
</dbReference>
<feature type="region of interest" description="Disordered" evidence="5">
    <location>
        <begin position="1360"/>
        <end position="1385"/>
    </location>
</feature>
<sequence length="1385" mass="149694">MHHIVVDGWSLPILLGEIFASYHGQPLAAPGPYRRYMRWLADRDPEAARAVWGTVLDGLEAPTLLCPARRRGPGGRDARSVRLPTDTTSAVSELARRAHTTVNTVLQAAYAQLLCWLTGQHDVVFGTTVSGRPADLVGADSMVGLFINTVPVRARLTAETTTAELLEQLRCAHNQTLEYQHLALSEIQRLTGHDQLFDTLFAYENYPVDAAALAGDSGLAVADIHFRESTHYPLTVVAMPGHQLGLRVEYDTDVFDADGIEVLIERFARLLIAMTSDPARRLSAVDLLDEPEHARLDGWGNRVVLTEASVTGESVPALFAAQVERSPEAVALTCDGRSMTYRELDEAANRLAHLLGAHGAGPGKCVALLMERSAQAVIAILAVLKTGAAYLPIDPAHPRARTDFMLADAEPIVAITTAELADRFDGFALPVIDVDDPAVEFQPSTPPLAPDPDDIAHIIYTSGTTGTPKGVAVTHRNVVRLFDSRQVGLELAPGQVWTQCHSLAFDYSVWEIWGALLHGGRLVVVPDSVTRSPTVFHDLLVADHVTVLSQTPSAAAMLSPQGLDAAALMVAGEACPAEVVDRWAPGRVMVNGYGPTETTVYAAVSAPLVAGAGTVPIGSPVSGAALFVLDGWLRPVSPGVVGELYVAGAGVGCGYWRRAGLTASRFVACPFGGSGARMYRTGDLVCWRADGQLEYRGRADEQVKIRGYRIELGEIQAALSQLEGVEQAAVIAREDHPGHKRLVGYLTGSADPAQVREKLAERLPAYMVPAAVVVLDALPVTVNGKLDKRALPAPEYLAGHYRAPTTAMEEILAGIYAQVLGHERVGVDDSFFDLGGDSISAMRLIAAINTSLDADVSVRAVFEAPTVAQLAAQIGGGSRLPRLAPVERPAVLPLSFAQQRLWFLDQFQGPSPVYNMALALQLRGPLVAAALAQALADVVGRHESLRTVFPTLDGTPQQLIVPPERADFGWHVVDAGDWPASQLDEALGSAARYTFDLATEIPLWARLFRLADDEHVLLVVVHHIAVDGWSLRPLVRDLGEAYASRCTGRDPDWPQLAVQYADYTLWQREQFGDLDDSDSPIAAQLAYWEQALAGLPERVDLPTDRPYPPVADHRGASMAINWPAEVQLRVARAAREHNATSFMVMQAALAVLLSKLSASTEVAVGFPIAGRRDPALDELVGIFVNTLVLRVDLTGDPSFADLLAQVRSRCLAAYEHQDVPFEVLVDRLNPTRSLAHHPLIQVVLALQNLPGQGSDPAAGLHVGDLQVTPMSVDTRTARMDLVFNLAERWSETGEPAGIGGGVEFRTDVFDAASIQTLIERFERVLTALTGEPAQRLASIDVLDGREHALLRQWGNRAALTAPEPPRCRSRRSSPRKRSAPRRRWR</sequence>
<dbReference type="InterPro" id="IPR036736">
    <property type="entry name" value="ACP-like_sf"/>
</dbReference>
<dbReference type="InterPro" id="IPR023213">
    <property type="entry name" value="CAT-like_dom_sf"/>
</dbReference>
<dbReference type="FunFam" id="3.30.300.30:FF:000010">
    <property type="entry name" value="Enterobactin synthetase component F"/>
    <property type="match status" value="1"/>
</dbReference>
<dbReference type="InterPro" id="IPR009081">
    <property type="entry name" value="PP-bd_ACP"/>
</dbReference>
<protein>
    <recommendedName>
        <fullName evidence="6">Carrier domain-containing protein</fullName>
    </recommendedName>
</protein>
<dbReference type="PROSITE" id="PS50075">
    <property type="entry name" value="CARRIER"/>
    <property type="match status" value="1"/>
</dbReference>
<dbReference type="InterPro" id="IPR010071">
    <property type="entry name" value="AA_adenyl_dom"/>
</dbReference>
<dbReference type="Proteomes" id="UP000464624">
    <property type="component" value="Chromosome"/>
</dbReference>
<accession>A0AAD1M0Q1</accession>
<dbReference type="InterPro" id="IPR006162">
    <property type="entry name" value="Ppantetheine_attach_site"/>
</dbReference>
<dbReference type="FunFam" id="3.30.559.10:FF:000012">
    <property type="entry name" value="Non-ribosomal peptide synthetase"/>
    <property type="match status" value="1"/>
</dbReference>
<dbReference type="KEGG" id="mxe:MYXE_20290"/>
<dbReference type="SMART" id="SM01294">
    <property type="entry name" value="PKS_PP_betabranch"/>
    <property type="match status" value="1"/>
</dbReference>
<evidence type="ECO:0000256" key="3">
    <source>
        <dbReference type="ARBA" id="ARBA00022450"/>
    </source>
</evidence>
<reference evidence="7 8" key="1">
    <citation type="submission" date="2019-12" db="EMBL/GenBank/DDBJ databases">
        <title>Complete genome sequence of Mycolicibacterium xenopi str. JCM15661T.</title>
        <authorList>
            <person name="Yoshida M."/>
            <person name="Fukano H."/>
            <person name="Asakura T."/>
            <person name="Hoshino Y."/>
        </authorList>
    </citation>
    <scope>NUCLEOTIDE SEQUENCE [LARGE SCALE GENOMIC DNA]</scope>
    <source>
        <strain evidence="7 8">JCM 15661T</strain>
    </source>
</reference>
<evidence type="ECO:0000313" key="7">
    <source>
        <dbReference type="EMBL" id="BBU22239.1"/>
    </source>
</evidence>
<dbReference type="Gene3D" id="2.30.38.10">
    <property type="entry name" value="Luciferase, Domain 3"/>
    <property type="match status" value="1"/>
</dbReference>
<evidence type="ECO:0000256" key="4">
    <source>
        <dbReference type="ARBA" id="ARBA00022553"/>
    </source>
</evidence>
<dbReference type="PANTHER" id="PTHR45527">
    <property type="entry name" value="NONRIBOSOMAL PEPTIDE SYNTHETASE"/>
    <property type="match status" value="1"/>
</dbReference>
<evidence type="ECO:0000256" key="1">
    <source>
        <dbReference type="ARBA" id="ARBA00001957"/>
    </source>
</evidence>
<feature type="domain" description="Carrier" evidence="6">
    <location>
        <begin position="803"/>
        <end position="878"/>
    </location>
</feature>
<comment type="cofactor">
    <cofactor evidence="1">
        <name>pantetheine 4'-phosphate</name>
        <dbReference type="ChEBI" id="CHEBI:47942"/>
    </cofactor>
</comment>
<dbReference type="PROSITE" id="PS00455">
    <property type="entry name" value="AMP_BINDING"/>
    <property type="match status" value="1"/>
</dbReference>
<gene>
    <name evidence="7" type="ORF">MYXE_20290</name>
</gene>
<dbReference type="GO" id="GO:0008610">
    <property type="term" value="P:lipid biosynthetic process"/>
    <property type="evidence" value="ECO:0007669"/>
    <property type="project" value="UniProtKB-ARBA"/>
</dbReference>
<dbReference type="SMART" id="SM00823">
    <property type="entry name" value="PKS_PP"/>
    <property type="match status" value="1"/>
</dbReference>
<dbReference type="GO" id="GO:0031177">
    <property type="term" value="F:phosphopantetheine binding"/>
    <property type="evidence" value="ECO:0007669"/>
    <property type="project" value="InterPro"/>
</dbReference>
<evidence type="ECO:0000256" key="5">
    <source>
        <dbReference type="SAM" id="MobiDB-lite"/>
    </source>
</evidence>
<dbReference type="InterPro" id="IPR025110">
    <property type="entry name" value="AMP-bd_C"/>
</dbReference>
<dbReference type="SUPFAM" id="SSF52777">
    <property type="entry name" value="CoA-dependent acyltransferases"/>
    <property type="match status" value="4"/>
</dbReference>
<dbReference type="FunFam" id="3.40.50.12780:FF:000012">
    <property type="entry name" value="Non-ribosomal peptide synthetase"/>
    <property type="match status" value="1"/>
</dbReference>
<dbReference type="CDD" id="cd19540">
    <property type="entry name" value="LCL_NRPS-like"/>
    <property type="match status" value="1"/>
</dbReference>
<proteinExistence type="inferred from homology"/>
<keyword evidence="3" id="KW-0596">Phosphopantetheine</keyword>
<dbReference type="SUPFAM" id="SSF56801">
    <property type="entry name" value="Acetyl-CoA synthetase-like"/>
    <property type="match status" value="1"/>
</dbReference>
<dbReference type="Gene3D" id="3.30.559.10">
    <property type="entry name" value="Chloramphenicol acetyltransferase-like domain"/>
    <property type="match status" value="2"/>
</dbReference>
<dbReference type="GO" id="GO:0003824">
    <property type="term" value="F:catalytic activity"/>
    <property type="evidence" value="ECO:0007669"/>
    <property type="project" value="InterPro"/>
</dbReference>
<dbReference type="FunFam" id="1.10.1200.10:FF:000005">
    <property type="entry name" value="Nonribosomal peptide synthetase 1"/>
    <property type="match status" value="1"/>
</dbReference>
<dbReference type="Gene3D" id="3.30.559.30">
    <property type="entry name" value="Nonribosomal peptide synthetase, condensation domain"/>
    <property type="match status" value="2"/>
</dbReference>
<dbReference type="PROSITE" id="PS00012">
    <property type="entry name" value="PHOSPHOPANTETHEINE"/>
    <property type="match status" value="1"/>
</dbReference>
<name>A0AAD1M0Q1_MYCXE</name>
<dbReference type="InterPro" id="IPR020845">
    <property type="entry name" value="AMP-binding_CS"/>
</dbReference>
<evidence type="ECO:0000313" key="8">
    <source>
        <dbReference type="Proteomes" id="UP000464624"/>
    </source>
</evidence>
<dbReference type="InterPro" id="IPR020806">
    <property type="entry name" value="PKS_PP-bd"/>
</dbReference>
<dbReference type="InterPro" id="IPR001242">
    <property type="entry name" value="Condensation_dom"/>
</dbReference>
<dbReference type="Gene3D" id="3.40.50.980">
    <property type="match status" value="2"/>
</dbReference>
<dbReference type="NCBIfam" id="TIGR01733">
    <property type="entry name" value="AA-adenyl-dom"/>
    <property type="match status" value="1"/>
</dbReference>
<organism evidence="7 8">
    <name type="scientific">Mycobacterium xenopi</name>
    <dbReference type="NCBI Taxonomy" id="1789"/>
    <lineage>
        <taxon>Bacteria</taxon>
        <taxon>Bacillati</taxon>
        <taxon>Actinomycetota</taxon>
        <taxon>Actinomycetes</taxon>
        <taxon>Mycobacteriales</taxon>
        <taxon>Mycobacteriaceae</taxon>
        <taxon>Mycobacterium</taxon>
    </lineage>
</organism>
<dbReference type="GO" id="GO:0044550">
    <property type="term" value="P:secondary metabolite biosynthetic process"/>
    <property type="evidence" value="ECO:0007669"/>
    <property type="project" value="UniProtKB-ARBA"/>
</dbReference>
<dbReference type="Pfam" id="PF00501">
    <property type="entry name" value="AMP-binding"/>
    <property type="match status" value="1"/>
</dbReference>
<evidence type="ECO:0000256" key="2">
    <source>
        <dbReference type="ARBA" id="ARBA00006432"/>
    </source>
</evidence>
<keyword evidence="4" id="KW-0597">Phosphoprotein</keyword>
<evidence type="ECO:0000259" key="6">
    <source>
        <dbReference type="PROSITE" id="PS50075"/>
    </source>
</evidence>
<dbReference type="Pfam" id="PF00550">
    <property type="entry name" value="PP-binding"/>
    <property type="match status" value="1"/>
</dbReference>
<dbReference type="EMBL" id="AP022314">
    <property type="protein sequence ID" value="BBU22239.1"/>
    <property type="molecule type" value="Genomic_DNA"/>
</dbReference>
<feature type="compositionally biased region" description="Basic residues" evidence="5">
    <location>
        <begin position="1367"/>
        <end position="1385"/>
    </location>
</feature>
<dbReference type="GO" id="GO:0005829">
    <property type="term" value="C:cytosol"/>
    <property type="evidence" value="ECO:0007669"/>
    <property type="project" value="TreeGrafter"/>
</dbReference>
<dbReference type="InterPro" id="IPR045851">
    <property type="entry name" value="AMP-bd_C_sf"/>
</dbReference>